<dbReference type="RefSeq" id="XP_016972314.1">
    <property type="nucleotide sequence ID" value="XM_017116825.1"/>
</dbReference>
<sequence length="126" mass="14778">MVLRFIFSFFQNLFRSVKYSIMGDSNDVSQADFKINQVIVPPIPKLGDSQMFWTWRMLIKAYLSAIGLWSKNYPKESAHTKFVLLSTVEMWVLRKEYDDMTCKCIFEDLEGRYSSSFGRNSGDKFI</sequence>
<proteinExistence type="predicted"/>
<name>A0A6P4E714_DRORH</name>
<dbReference type="OMA" id="KYSIMGD"/>
<organism evidence="1">
    <name type="scientific">Drosophila rhopaloa</name>
    <name type="common">Fruit fly</name>
    <dbReference type="NCBI Taxonomy" id="1041015"/>
    <lineage>
        <taxon>Eukaryota</taxon>
        <taxon>Metazoa</taxon>
        <taxon>Ecdysozoa</taxon>
        <taxon>Arthropoda</taxon>
        <taxon>Hexapoda</taxon>
        <taxon>Insecta</taxon>
        <taxon>Pterygota</taxon>
        <taxon>Neoptera</taxon>
        <taxon>Endopterygota</taxon>
        <taxon>Diptera</taxon>
        <taxon>Brachycera</taxon>
        <taxon>Muscomorpha</taxon>
        <taxon>Ephydroidea</taxon>
        <taxon>Drosophilidae</taxon>
        <taxon>Drosophila</taxon>
        <taxon>Sophophora</taxon>
    </lineage>
</organism>
<accession>A0A6P4E714</accession>
<evidence type="ECO:0000313" key="1">
    <source>
        <dbReference type="RefSeq" id="XP_016972314.1"/>
    </source>
</evidence>
<dbReference type="AlphaFoldDB" id="A0A6P4E714"/>
<reference evidence="1" key="1">
    <citation type="submission" date="2025-08" db="UniProtKB">
        <authorList>
            <consortium name="RefSeq"/>
        </authorList>
    </citation>
    <scope>IDENTIFICATION</scope>
</reference>
<protein>
    <submittedName>
        <fullName evidence="1">Uncharacterized protein LOC108039738</fullName>
    </submittedName>
</protein>
<dbReference type="OrthoDB" id="7848663at2759"/>
<gene>
    <name evidence="1" type="primary">LOC108039738</name>
</gene>